<dbReference type="GO" id="GO:0051087">
    <property type="term" value="F:protein-folding chaperone binding"/>
    <property type="evidence" value="ECO:0007669"/>
    <property type="project" value="InterPro"/>
</dbReference>
<evidence type="ECO:0000256" key="2">
    <source>
        <dbReference type="SAM" id="Coils"/>
    </source>
</evidence>
<dbReference type="Proteomes" id="UP001054821">
    <property type="component" value="Chromosome 1"/>
</dbReference>
<dbReference type="Pfam" id="PF02179">
    <property type="entry name" value="BAG"/>
    <property type="match status" value="1"/>
</dbReference>
<dbReference type="SMART" id="SM00264">
    <property type="entry name" value="BAG"/>
    <property type="match status" value="1"/>
</dbReference>
<dbReference type="EMBL" id="JAJFAZ020000001">
    <property type="protein sequence ID" value="KAI5351879.1"/>
    <property type="molecule type" value="Genomic_DNA"/>
</dbReference>
<keyword evidence="1" id="KW-0143">Chaperone</keyword>
<reference evidence="5 6" key="1">
    <citation type="journal article" date="2022" name="G3 (Bethesda)">
        <title>Whole-genome sequence and methylome profiling of the almond [Prunus dulcis (Mill.) D.A. Webb] cultivar 'Nonpareil'.</title>
        <authorList>
            <person name="D'Amico-Willman K.M."/>
            <person name="Ouma W.Z."/>
            <person name="Meulia T."/>
            <person name="Sideli G.M."/>
            <person name="Gradziel T.M."/>
            <person name="Fresnedo-Ramirez J."/>
        </authorList>
    </citation>
    <scope>NUCLEOTIDE SEQUENCE [LARGE SCALE GENOMIC DNA]</scope>
    <source>
        <strain evidence="5">Clone GOH B32 T37-40</strain>
    </source>
</reference>
<dbReference type="AlphaFoldDB" id="A0AAD4ZPN1"/>
<proteinExistence type="predicted"/>
<evidence type="ECO:0000313" key="5">
    <source>
        <dbReference type="EMBL" id="KAI5351879.1"/>
    </source>
</evidence>
<comment type="caution">
    <text evidence="5">The sequence shown here is derived from an EMBL/GenBank/DDBJ whole genome shotgun (WGS) entry which is preliminary data.</text>
</comment>
<evidence type="ECO:0000256" key="3">
    <source>
        <dbReference type="SAM" id="MobiDB-lite"/>
    </source>
</evidence>
<dbReference type="InterPro" id="IPR003103">
    <property type="entry name" value="BAG_domain"/>
</dbReference>
<dbReference type="InterPro" id="IPR040400">
    <property type="entry name" value="BAG5/6/7/8"/>
</dbReference>
<dbReference type="PANTHER" id="PTHR33322">
    <property type="entry name" value="BAG DOMAIN CONTAINING PROTEIN, EXPRESSED"/>
    <property type="match status" value="1"/>
</dbReference>
<organism evidence="5 6">
    <name type="scientific">Prunus dulcis</name>
    <name type="common">Almond</name>
    <name type="synonym">Amygdalus dulcis</name>
    <dbReference type="NCBI Taxonomy" id="3755"/>
    <lineage>
        <taxon>Eukaryota</taxon>
        <taxon>Viridiplantae</taxon>
        <taxon>Streptophyta</taxon>
        <taxon>Embryophyta</taxon>
        <taxon>Tracheophyta</taxon>
        <taxon>Spermatophyta</taxon>
        <taxon>Magnoliopsida</taxon>
        <taxon>eudicotyledons</taxon>
        <taxon>Gunneridae</taxon>
        <taxon>Pentapetalae</taxon>
        <taxon>rosids</taxon>
        <taxon>fabids</taxon>
        <taxon>Rosales</taxon>
        <taxon>Rosaceae</taxon>
        <taxon>Amygdaloideae</taxon>
        <taxon>Amygdaleae</taxon>
        <taxon>Prunus</taxon>
    </lineage>
</organism>
<dbReference type="GO" id="GO:0009506">
    <property type="term" value="C:plasmodesma"/>
    <property type="evidence" value="ECO:0007669"/>
    <property type="project" value="TreeGrafter"/>
</dbReference>
<gene>
    <name evidence="5" type="ORF">L3X38_004770</name>
</gene>
<protein>
    <recommendedName>
        <fullName evidence="4">BAG domain-containing protein</fullName>
    </recommendedName>
</protein>
<dbReference type="InterPro" id="IPR036533">
    <property type="entry name" value="BAG_dom_sf"/>
</dbReference>
<keyword evidence="2" id="KW-0175">Coiled coil</keyword>
<dbReference type="FunFam" id="1.20.58.120:FF:000010">
    <property type="entry name" value="BAG family molecular chaperone regulator 6"/>
    <property type="match status" value="1"/>
</dbReference>
<sequence length="397" mass="44369">MDNSYFKRHWNSFAPHHGYSPSFRQVPVQRQATPSPKVVSIPVQFVGLERNRSASAQKIQKAFRGFQVRKSVKKIAAIKGDVDEIEKRISKKETVELMKREAKERLKVNETLMSLLFRLDSVKGVDPGVRDFRRAVIKKAIALQERVDAAVADDDHTLGEVGEASGIDNGESISETVGGAVEDKDSGEDFEGGKTAPVDQTQDLQSVAREEDCNSNAAPKSLNGTLNLPSLEQTAETDGVTNVNEIREIVGDESEEEGESESQSVSSYNPQNSMIEDAEENPLVKQEEEEDDGMEIVKAEDEGGNGIGFGVRDREENKRSRELLERMVEDNEKMMGMMVELFERNEIQTRMLSSLSQRVEQLERALVCERLRRRKKRQAAAAAAADFVPQDNNARKQ</sequence>
<feature type="coiled-coil region" evidence="2">
    <location>
        <begin position="345"/>
        <end position="372"/>
    </location>
</feature>
<dbReference type="PROSITE" id="PS50096">
    <property type="entry name" value="IQ"/>
    <property type="match status" value="1"/>
</dbReference>
<evidence type="ECO:0000256" key="1">
    <source>
        <dbReference type="ARBA" id="ARBA00023186"/>
    </source>
</evidence>
<evidence type="ECO:0000259" key="4">
    <source>
        <dbReference type="PROSITE" id="PS51035"/>
    </source>
</evidence>
<dbReference type="SUPFAM" id="SSF63491">
    <property type="entry name" value="BAG domain"/>
    <property type="match status" value="1"/>
</dbReference>
<feature type="domain" description="BAG" evidence="4">
    <location>
        <begin position="74"/>
        <end position="151"/>
    </location>
</feature>
<dbReference type="GO" id="GO:0006457">
    <property type="term" value="P:protein folding"/>
    <property type="evidence" value="ECO:0007669"/>
    <property type="project" value="TreeGrafter"/>
</dbReference>
<feature type="compositionally biased region" description="Acidic residues" evidence="3">
    <location>
        <begin position="251"/>
        <end position="260"/>
    </location>
</feature>
<dbReference type="PROSITE" id="PS51035">
    <property type="entry name" value="BAG"/>
    <property type="match status" value="1"/>
</dbReference>
<name>A0AAD4ZPN1_PRUDU</name>
<evidence type="ECO:0000313" key="6">
    <source>
        <dbReference type="Proteomes" id="UP001054821"/>
    </source>
</evidence>
<feature type="region of interest" description="Disordered" evidence="3">
    <location>
        <begin position="180"/>
        <end position="290"/>
    </location>
</feature>
<feature type="compositionally biased region" description="Polar residues" evidence="3">
    <location>
        <begin position="214"/>
        <end position="244"/>
    </location>
</feature>
<dbReference type="Gene3D" id="1.20.58.120">
    <property type="entry name" value="BAG domain"/>
    <property type="match status" value="1"/>
</dbReference>
<accession>A0AAD4ZPN1</accession>
<dbReference type="PANTHER" id="PTHR33322:SF4">
    <property type="entry name" value="BAG DOMAIN CONTAINING PROTEIN, EXPRESSED"/>
    <property type="match status" value="1"/>
</dbReference>
<keyword evidence="6" id="KW-1185">Reference proteome</keyword>